<accession>A0AA36DEG4</accession>
<evidence type="ECO:0000313" key="1">
    <source>
        <dbReference type="EMBL" id="CAJ0585763.1"/>
    </source>
</evidence>
<keyword evidence="2" id="KW-1185">Reference proteome</keyword>
<organism evidence="1 2">
    <name type="scientific">Mesorhabditis spiculigera</name>
    <dbReference type="NCBI Taxonomy" id="96644"/>
    <lineage>
        <taxon>Eukaryota</taxon>
        <taxon>Metazoa</taxon>
        <taxon>Ecdysozoa</taxon>
        <taxon>Nematoda</taxon>
        <taxon>Chromadorea</taxon>
        <taxon>Rhabditida</taxon>
        <taxon>Rhabditina</taxon>
        <taxon>Rhabditomorpha</taxon>
        <taxon>Rhabditoidea</taxon>
        <taxon>Rhabditidae</taxon>
        <taxon>Mesorhabditinae</taxon>
        <taxon>Mesorhabditis</taxon>
    </lineage>
</organism>
<protein>
    <submittedName>
        <fullName evidence="1">Uncharacterized protein</fullName>
    </submittedName>
</protein>
<sequence>MEADDPRIIGKDNVVLVEFLEPDAGEPHPEHVPFKPGQSLDEALESRLRDRGLSVEGVSFFVEGSTTPLPEGADARNLQGYKIIVRSRSTMRVSRNARTTLSMDETVERGRKVSQDAISRKTSFVNAKMVG</sequence>
<evidence type="ECO:0000313" key="2">
    <source>
        <dbReference type="Proteomes" id="UP001177023"/>
    </source>
</evidence>
<feature type="non-terminal residue" evidence="1">
    <location>
        <position position="1"/>
    </location>
</feature>
<proteinExistence type="predicted"/>
<dbReference type="AlphaFoldDB" id="A0AA36DEG4"/>
<comment type="caution">
    <text evidence="1">The sequence shown here is derived from an EMBL/GenBank/DDBJ whole genome shotgun (WGS) entry which is preliminary data.</text>
</comment>
<dbReference type="Gene3D" id="3.10.20.90">
    <property type="entry name" value="Phosphatidylinositol 3-kinase Catalytic Subunit, Chain A, domain 1"/>
    <property type="match status" value="1"/>
</dbReference>
<name>A0AA36DEG4_9BILA</name>
<dbReference type="EMBL" id="CATQJA010002706">
    <property type="protein sequence ID" value="CAJ0585763.1"/>
    <property type="molecule type" value="Genomic_DNA"/>
</dbReference>
<gene>
    <name evidence="1" type="ORF">MSPICULIGERA_LOCUS23774</name>
</gene>
<reference evidence="1" key="1">
    <citation type="submission" date="2023-06" db="EMBL/GenBank/DDBJ databases">
        <authorList>
            <person name="Delattre M."/>
        </authorList>
    </citation>
    <scope>NUCLEOTIDE SEQUENCE</scope>
    <source>
        <strain evidence="1">AF72</strain>
    </source>
</reference>
<dbReference type="Proteomes" id="UP001177023">
    <property type="component" value="Unassembled WGS sequence"/>
</dbReference>